<dbReference type="Pfam" id="PF00990">
    <property type="entry name" value="GGDEF"/>
    <property type="match status" value="1"/>
</dbReference>
<dbReference type="InterPro" id="IPR000160">
    <property type="entry name" value="GGDEF_dom"/>
</dbReference>
<dbReference type="InterPro" id="IPR029787">
    <property type="entry name" value="Nucleotide_cyclase"/>
</dbReference>
<name>A0ABS7PHZ9_9SPHN</name>
<evidence type="ECO:0000256" key="3">
    <source>
        <dbReference type="SAM" id="Coils"/>
    </source>
</evidence>
<keyword evidence="6" id="KW-1185">Reference proteome</keyword>
<dbReference type="Gene3D" id="3.30.70.270">
    <property type="match status" value="1"/>
</dbReference>
<comment type="catalytic activity">
    <reaction evidence="2">
        <text>2 GTP = 3',3'-c-di-GMP + 2 diphosphate</text>
        <dbReference type="Rhea" id="RHEA:24898"/>
        <dbReference type="ChEBI" id="CHEBI:33019"/>
        <dbReference type="ChEBI" id="CHEBI:37565"/>
        <dbReference type="ChEBI" id="CHEBI:58805"/>
        <dbReference type="EC" id="2.7.7.65"/>
    </reaction>
</comment>
<dbReference type="PANTHER" id="PTHR45138:SF9">
    <property type="entry name" value="DIGUANYLATE CYCLASE DGCM-RELATED"/>
    <property type="match status" value="1"/>
</dbReference>
<feature type="domain" description="GGDEF" evidence="4">
    <location>
        <begin position="234"/>
        <end position="369"/>
    </location>
</feature>
<evidence type="ECO:0000313" key="6">
    <source>
        <dbReference type="Proteomes" id="UP000706039"/>
    </source>
</evidence>
<proteinExistence type="predicted"/>
<dbReference type="RefSeq" id="WP_222988026.1">
    <property type="nucleotide sequence ID" value="NZ_JAINVV010000001.1"/>
</dbReference>
<evidence type="ECO:0000256" key="1">
    <source>
        <dbReference type="ARBA" id="ARBA00012528"/>
    </source>
</evidence>
<dbReference type="PROSITE" id="PS50887">
    <property type="entry name" value="GGDEF"/>
    <property type="match status" value="1"/>
</dbReference>
<dbReference type="InterPro" id="IPR043128">
    <property type="entry name" value="Rev_trsase/Diguanyl_cyclase"/>
</dbReference>
<gene>
    <name evidence="5" type="ORF">K7G82_01425</name>
</gene>
<dbReference type="EC" id="2.7.7.65" evidence="1"/>
<dbReference type="SUPFAM" id="SSF55073">
    <property type="entry name" value="Nucleotide cyclase"/>
    <property type="match status" value="1"/>
</dbReference>
<dbReference type="PANTHER" id="PTHR45138">
    <property type="entry name" value="REGULATORY COMPONENTS OF SENSORY TRANSDUCTION SYSTEM"/>
    <property type="match status" value="1"/>
</dbReference>
<dbReference type="CDD" id="cd01949">
    <property type="entry name" value="GGDEF"/>
    <property type="match status" value="1"/>
</dbReference>
<dbReference type="NCBIfam" id="TIGR00254">
    <property type="entry name" value="GGDEF"/>
    <property type="match status" value="1"/>
</dbReference>
<evidence type="ECO:0000259" key="4">
    <source>
        <dbReference type="PROSITE" id="PS50887"/>
    </source>
</evidence>
<accession>A0ABS7PHZ9</accession>
<dbReference type="Proteomes" id="UP000706039">
    <property type="component" value="Unassembled WGS sequence"/>
</dbReference>
<evidence type="ECO:0000256" key="2">
    <source>
        <dbReference type="ARBA" id="ARBA00034247"/>
    </source>
</evidence>
<dbReference type="InterPro" id="IPR050469">
    <property type="entry name" value="Diguanylate_Cyclase"/>
</dbReference>
<comment type="caution">
    <text evidence="5">The sequence shown here is derived from an EMBL/GenBank/DDBJ whole genome shotgun (WGS) entry which is preliminary data.</text>
</comment>
<keyword evidence="3" id="KW-0175">Coiled coil</keyword>
<dbReference type="EMBL" id="JAINVV010000001">
    <property type="protein sequence ID" value="MBY8820930.1"/>
    <property type="molecule type" value="Genomic_DNA"/>
</dbReference>
<protein>
    <recommendedName>
        <fullName evidence="1">diguanylate cyclase</fullName>
        <ecNumber evidence="1">2.7.7.65</ecNumber>
    </recommendedName>
</protein>
<feature type="coiled-coil region" evidence="3">
    <location>
        <begin position="176"/>
        <end position="203"/>
    </location>
</feature>
<dbReference type="SMART" id="SM00267">
    <property type="entry name" value="GGDEF"/>
    <property type="match status" value="1"/>
</dbReference>
<organism evidence="5 6">
    <name type="scientific">Sphingomonas colocasiae</name>
    <dbReference type="NCBI Taxonomy" id="1848973"/>
    <lineage>
        <taxon>Bacteria</taxon>
        <taxon>Pseudomonadati</taxon>
        <taxon>Pseudomonadota</taxon>
        <taxon>Alphaproteobacteria</taxon>
        <taxon>Sphingomonadales</taxon>
        <taxon>Sphingomonadaceae</taxon>
        <taxon>Sphingomonas</taxon>
    </lineage>
</organism>
<sequence length="371" mass="40608">MSEHESIARRIARWVGASGENEEDGQHAQDGSFARISEQRRRLFDEIGDFLFAHDLDLTPLNFSLASDYLTGNNHRIATAVAARLGAAGTITDSWAEALVAAEQNTELTADALRAMIERVEANLGDAATVIDRSHMSAKDYGKALAGAAEDLSEDGGNSGVFLKLLNLTESMIKETRDIEKDLRDQQKQVQLLEKSLASARHAAEHDHLTGLPNRRAFEARLTEQSNAARADGKPLTIAFCDIDHFKAVNDTHGHETGDRVLKLVADILAGISGEACHVARHGGEEFVMLFRDMNCDQAFDIVDETRASLAQRSLVNRDTGKRLPTVTFSAGIADVLLHEDPRAALKAADQALYLAKKYGRNQVRVAEDQQ</sequence>
<evidence type="ECO:0000313" key="5">
    <source>
        <dbReference type="EMBL" id="MBY8820930.1"/>
    </source>
</evidence>
<reference evidence="5 6" key="1">
    <citation type="submission" date="2021-08" db="EMBL/GenBank/DDBJ databases">
        <authorList>
            <person name="Tuo L."/>
        </authorList>
    </citation>
    <scope>NUCLEOTIDE SEQUENCE [LARGE SCALE GENOMIC DNA]</scope>
    <source>
        <strain evidence="5 6">JCM 31229</strain>
    </source>
</reference>